<dbReference type="Gene3D" id="1.10.1030.10">
    <property type="entry name" value="Carbamoyl-phosphate synthetase, large subunit oligomerisation domain"/>
    <property type="match status" value="1"/>
</dbReference>
<comment type="catalytic activity">
    <reaction evidence="6">
        <text>hydrogencarbonate + NH4(+) + 2 ATP = carbamoyl phosphate + 2 ADP + phosphate + 2 H(+)</text>
        <dbReference type="Rhea" id="RHEA:18029"/>
        <dbReference type="ChEBI" id="CHEBI:15378"/>
        <dbReference type="ChEBI" id="CHEBI:17544"/>
        <dbReference type="ChEBI" id="CHEBI:28938"/>
        <dbReference type="ChEBI" id="CHEBI:30616"/>
        <dbReference type="ChEBI" id="CHEBI:43474"/>
        <dbReference type="ChEBI" id="CHEBI:58228"/>
        <dbReference type="ChEBI" id="CHEBI:456216"/>
        <dbReference type="EC" id="6.3.4.16"/>
    </reaction>
</comment>
<gene>
    <name evidence="10" type="ORF">PANT1444_LOCUS1860</name>
</gene>
<dbReference type="InterPro" id="IPR005480">
    <property type="entry name" value="CPSase_lsu_oligo"/>
</dbReference>
<evidence type="ECO:0000256" key="2">
    <source>
        <dbReference type="ARBA" id="ARBA00022737"/>
    </source>
</evidence>
<dbReference type="PANTHER" id="PTHR11405:SF5">
    <property type="entry name" value="CAD PROTEIN"/>
    <property type="match status" value="1"/>
</dbReference>
<dbReference type="InterPro" id="IPR013815">
    <property type="entry name" value="ATP_grasp_subdomain_1"/>
</dbReference>
<dbReference type="GO" id="GO:0005737">
    <property type="term" value="C:cytoplasm"/>
    <property type="evidence" value="ECO:0007669"/>
    <property type="project" value="TreeGrafter"/>
</dbReference>
<dbReference type="InterPro" id="IPR011761">
    <property type="entry name" value="ATP-grasp"/>
</dbReference>
<evidence type="ECO:0000259" key="9">
    <source>
        <dbReference type="PROSITE" id="PS51855"/>
    </source>
</evidence>
<accession>A0A7S0HAL3</accession>
<dbReference type="GO" id="GO:0004088">
    <property type="term" value="F:carbamoyl-phosphate synthase (glutamine-hydrolyzing) activity"/>
    <property type="evidence" value="ECO:0007669"/>
    <property type="project" value="TreeGrafter"/>
</dbReference>
<dbReference type="EC" id="6.3.4.16" evidence="5"/>
<dbReference type="SUPFAM" id="SSF48108">
    <property type="entry name" value="Carbamoyl phosphate synthetase, large subunit connection domain"/>
    <property type="match status" value="1"/>
</dbReference>
<dbReference type="SMART" id="SM01096">
    <property type="entry name" value="CPSase_L_D3"/>
    <property type="match status" value="1"/>
</dbReference>
<dbReference type="GO" id="GO:0005524">
    <property type="term" value="F:ATP binding"/>
    <property type="evidence" value="ECO:0007669"/>
    <property type="project" value="UniProtKB-UniRule"/>
</dbReference>
<dbReference type="SUPFAM" id="SSF56059">
    <property type="entry name" value="Glutathione synthetase ATP-binding domain-like"/>
    <property type="match status" value="1"/>
</dbReference>
<keyword evidence="3 7" id="KW-0547">Nucleotide-binding</keyword>
<sequence length="606" mass="66476">MPDVLRPSSADPLPATTLLQAKKSGFSDLQIAARVGSSEVEVRALRKSYAITPFVKQIDTMAAEFPAATNYLYMTYNGNEHDLPFDEQGTMVLGSGVYRIGSSVEFDWCSVSAIRTLKQMNKRAVMINYNPETVSTDYDECDRLYFEELSSERILDIYEQEGCEQAIVSVGGQIPNTLALELSERGLKVAGTSPTMIDSAEDRNKFSALLDASAIDQPEWQMLTSTEEALTFCKKVGYPCLVRPSYVLSGAAMNVAYSEEELTGYLGEAAEVSKDKPVVVSKFVEDGREIDVDAVAQGGRLLVSAVSEHVENAGVHSGDATLILPAQKLFVETVRRAKRITRQIAMELNISGPFNLQLLAKENDVKVIECNVRASRTFPFVSKTLKVNFIELATKAMVMPQGTYVAPAQISLLDLEYVGVKAPMFSFTRLAGADPVLGVEMASTGEVATFGEDKYDAILTSMMASGFKVPERNVFLCIGPLHCKLEFLPSARELLELGLTLYCSQGTYDFYKGHGLAVKLLHKPSAQKQPNVESYLAEAKLDLVINVRDTHADDGSITDGYTIRRKAVDFSVCLLTDIKLSILIISAMARKKVPVIKAWDQFGMVA</sequence>
<evidence type="ECO:0000256" key="7">
    <source>
        <dbReference type="PROSITE-ProRule" id="PRU00409"/>
    </source>
</evidence>
<dbReference type="FunFam" id="3.40.50.20:FF:000002">
    <property type="entry name" value="Carbamoyl-phosphate synthase large chain"/>
    <property type="match status" value="1"/>
</dbReference>
<evidence type="ECO:0000313" key="10">
    <source>
        <dbReference type="EMBL" id="CAD8469972.1"/>
    </source>
</evidence>
<dbReference type="InterPro" id="IPR016185">
    <property type="entry name" value="PreATP-grasp_dom_sf"/>
</dbReference>
<dbReference type="GO" id="GO:0046872">
    <property type="term" value="F:metal ion binding"/>
    <property type="evidence" value="ECO:0007669"/>
    <property type="project" value="InterPro"/>
</dbReference>
<dbReference type="Gene3D" id="3.30.470.20">
    <property type="entry name" value="ATP-grasp fold, B domain"/>
    <property type="match status" value="1"/>
</dbReference>
<reference evidence="10" key="1">
    <citation type="submission" date="2021-01" db="EMBL/GenBank/DDBJ databases">
        <authorList>
            <person name="Corre E."/>
            <person name="Pelletier E."/>
            <person name="Niang G."/>
            <person name="Scheremetjew M."/>
            <person name="Finn R."/>
            <person name="Kale V."/>
            <person name="Holt S."/>
            <person name="Cochrane G."/>
            <person name="Meng A."/>
            <person name="Brown T."/>
            <person name="Cohen L."/>
        </authorList>
    </citation>
    <scope>NUCLEOTIDE SEQUENCE</scope>
    <source>
        <strain evidence="10">CCMP1374</strain>
    </source>
</reference>
<proteinExistence type="predicted"/>
<dbReference type="PROSITE" id="PS51855">
    <property type="entry name" value="MGS"/>
    <property type="match status" value="1"/>
</dbReference>
<dbReference type="PROSITE" id="PS50975">
    <property type="entry name" value="ATP_GRASP"/>
    <property type="match status" value="1"/>
</dbReference>
<keyword evidence="4 7" id="KW-0067">ATP-binding</keyword>
<dbReference type="SUPFAM" id="SSF52440">
    <property type="entry name" value="PreATP-grasp domain"/>
    <property type="match status" value="1"/>
</dbReference>
<dbReference type="FunFam" id="3.30.1490.20:FF:000001">
    <property type="entry name" value="Carbamoyl-phosphate synthase large chain"/>
    <property type="match status" value="1"/>
</dbReference>
<dbReference type="Gene3D" id="3.40.50.1380">
    <property type="entry name" value="Methylglyoxal synthase-like domain"/>
    <property type="match status" value="1"/>
</dbReference>
<dbReference type="EMBL" id="HBEP01003246">
    <property type="protein sequence ID" value="CAD8469972.1"/>
    <property type="molecule type" value="Transcribed_RNA"/>
</dbReference>
<dbReference type="InterPro" id="IPR058047">
    <property type="entry name" value="CPSase_preATP-grasp"/>
</dbReference>
<dbReference type="Pfam" id="PF25596">
    <property type="entry name" value="CPSase_L_D1"/>
    <property type="match status" value="1"/>
</dbReference>
<dbReference type="PROSITE" id="PS00867">
    <property type="entry name" value="CPSASE_2"/>
    <property type="match status" value="1"/>
</dbReference>
<organism evidence="10">
    <name type="scientific">Phaeocystis antarctica</name>
    <dbReference type="NCBI Taxonomy" id="33657"/>
    <lineage>
        <taxon>Eukaryota</taxon>
        <taxon>Haptista</taxon>
        <taxon>Haptophyta</taxon>
        <taxon>Prymnesiophyceae</taxon>
        <taxon>Phaeocystales</taxon>
        <taxon>Phaeocystaceae</taxon>
        <taxon>Phaeocystis</taxon>
    </lineage>
</organism>
<dbReference type="Pfam" id="PF02142">
    <property type="entry name" value="MGS"/>
    <property type="match status" value="1"/>
</dbReference>
<evidence type="ECO:0000256" key="6">
    <source>
        <dbReference type="ARBA" id="ARBA00047359"/>
    </source>
</evidence>
<evidence type="ECO:0000256" key="3">
    <source>
        <dbReference type="ARBA" id="ARBA00022741"/>
    </source>
</evidence>
<dbReference type="Pfam" id="PF02786">
    <property type="entry name" value="CPSase_L_D2"/>
    <property type="match status" value="1"/>
</dbReference>
<evidence type="ECO:0000256" key="4">
    <source>
        <dbReference type="ARBA" id="ARBA00022840"/>
    </source>
</evidence>
<keyword evidence="1" id="KW-0436">Ligase</keyword>
<protein>
    <recommendedName>
        <fullName evidence="5">carbamoyl-phosphate synthase (ammonia)</fullName>
        <ecNumber evidence="5">6.3.4.16</ecNumber>
    </recommendedName>
</protein>
<dbReference type="SUPFAM" id="SSF52335">
    <property type="entry name" value="Methylglyoxal synthase-like"/>
    <property type="match status" value="1"/>
</dbReference>
<dbReference type="PANTHER" id="PTHR11405">
    <property type="entry name" value="CARBAMOYLTRANSFERASE FAMILY MEMBER"/>
    <property type="match status" value="1"/>
</dbReference>
<dbReference type="PROSITE" id="PS00866">
    <property type="entry name" value="CPSASE_1"/>
    <property type="match status" value="1"/>
</dbReference>
<feature type="domain" description="MGS-like" evidence="9">
    <location>
        <begin position="467"/>
        <end position="606"/>
    </location>
</feature>
<dbReference type="GO" id="GO:0006541">
    <property type="term" value="P:glutamine metabolic process"/>
    <property type="evidence" value="ECO:0007669"/>
    <property type="project" value="TreeGrafter"/>
</dbReference>
<dbReference type="InterPro" id="IPR005483">
    <property type="entry name" value="CPSase_dom"/>
</dbReference>
<dbReference type="Gene3D" id="3.30.1490.20">
    <property type="entry name" value="ATP-grasp fold, A domain"/>
    <property type="match status" value="1"/>
</dbReference>
<evidence type="ECO:0000256" key="5">
    <source>
        <dbReference type="ARBA" id="ARBA00044063"/>
    </source>
</evidence>
<dbReference type="InterPro" id="IPR036897">
    <property type="entry name" value="CarbamoylP_synth_lsu_oligo_sf"/>
</dbReference>
<dbReference type="PRINTS" id="PR00098">
    <property type="entry name" value="CPSASE"/>
</dbReference>
<name>A0A7S0HAL3_9EUKA</name>
<evidence type="ECO:0000259" key="8">
    <source>
        <dbReference type="PROSITE" id="PS50975"/>
    </source>
</evidence>
<feature type="domain" description="ATP-grasp" evidence="8">
    <location>
        <begin position="207"/>
        <end position="398"/>
    </location>
</feature>
<dbReference type="GO" id="GO:0004087">
    <property type="term" value="F:carbamoyl-phosphate synthase (ammonia) activity"/>
    <property type="evidence" value="ECO:0007669"/>
    <property type="project" value="UniProtKB-EC"/>
</dbReference>
<dbReference type="FunFam" id="3.30.470.20:FF:000051">
    <property type="entry name" value="Carbamoyl phosphate synthetase II"/>
    <property type="match status" value="1"/>
</dbReference>
<keyword evidence="2" id="KW-0677">Repeat</keyword>
<evidence type="ECO:0000256" key="1">
    <source>
        <dbReference type="ARBA" id="ARBA00022598"/>
    </source>
</evidence>
<dbReference type="AlphaFoldDB" id="A0A7S0HAL3"/>
<dbReference type="Gene3D" id="3.40.50.20">
    <property type="match status" value="1"/>
</dbReference>
<dbReference type="InterPro" id="IPR005479">
    <property type="entry name" value="CPAse_ATP-bd"/>
</dbReference>
<dbReference type="InterPro" id="IPR036914">
    <property type="entry name" value="MGS-like_dom_sf"/>
</dbReference>
<dbReference type="SMART" id="SM00851">
    <property type="entry name" value="MGS"/>
    <property type="match status" value="1"/>
</dbReference>
<dbReference type="InterPro" id="IPR011607">
    <property type="entry name" value="MGS-like_dom"/>
</dbReference>